<comment type="subcellular location">
    <subcellularLocation>
        <location evidence="1">Mitochondrion inner membrane</location>
        <topology evidence="1">Single-pass membrane protein</topology>
    </subcellularLocation>
</comment>
<evidence type="ECO:0000256" key="5">
    <source>
        <dbReference type="ARBA" id="ARBA00022792"/>
    </source>
</evidence>
<reference evidence="10" key="1">
    <citation type="submission" date="2025-08" db="UniProtKB">
        <authorList>
            <consortium name="Ensembl"/>
        </authorList>
    </citation>
    <scope>IDENTIFICATION</scope>
</reference>
<evidence type="ECO:0000256" key="6">
    <source>
        <dbReference type="ARBA" id="ARBA00022989"/>
    </source>
</evidence>
<dbReference type="InterPro" id="IPR020164">
    <property type="entry name" value="Cyt_c_Oxase_assmbl_COX16"/>
</dbReference>
<accession>A0A8C0UIT6</accession>
<dbReference type="Pfam" id="PF14138">
    <property type="entry name" value="COX16"/>
    <property type="match status" value="1"/>
</dbReference>
<name>A0A8C0UIT6_CYACU</name>
<organism evidence="10 11">
    <name type="scientific">Cyanistes caeruleus</name>
    <name type="common">Eurasian blue tit</name>
    <name type="synonym">Parus caeruleus</name>
    <dbReference type="NCBI Taxonomy" id="156563"/>
    <lineage>
        <taxon>Eukaryota</taxon>
        <taxon>Metazoa</taxon>
        <taxon>Chordata</taxon>
        <taxon>Craniata</taxon>
        <taxon>Vertebrata</taxon>
        <taxon>Euteleostomi</taxon>
        <taxon>Archelosauria</taxon>
        <taxon>Archosauria</taxon>
        <taxon>Dinosauria</taxon>
        <taxon>Saurischia</taxon>
        <taxon>Theropoda</taxon>
        <taxon>Coelurosauria</taxon>
        <taxon>Aves</taxon>
        <taxon>Neognathae</taxon>
        <taxon>Neoaves</taxon>
        <taxon>Telluraves</taxon>
        <taxon>Australaves</taxon>
        <taxon>Passeriformes</taxon>
        <taxon>Paridae</taxon>
        <taxon>Cyanistes</taxon>
    </lineage>
</organism>
<evidence type="ECO:0000256" key="3">
    <source>
        <dbReference type="ARBA" id="ARBA00021814"/>
    </source>
</evidence>
<evidence type="ECO:0000256" key="7">
    <source>
        <dbReference type="ARBA" id="ARBA00023128"/>
    </source>
</evidence>
<dbReference type="GO" id="GO:0033617">
    <property type="term" value="P:mitochondrial respiratory chain complex IV assembly"/>
    <property type="evidence" value="ECO:0007669"/>
    <property type="project" value="TreeGrafter"/>
</dbReference>
<dbReference type="AlphaFoldDB" id="A0A8C0UIT6"/>
<evidence type="ECO:0000256" key="1">
    <source>
        <dbReference type="ARBA" id="ARBA00004434"/>
    </source>
</evidence>
<keyword evidence="6" id="KW-1133">Transmembrane helix</keyword>
<keyword evidence="4" id="KW-0812">Transmembrane</keyword>
<comment type="similarity">
    <text evidence="2">Belongs to the COX16 family.</text>
</comment>
<feature type="compositionally biased region" description="Basic and acidic residues" evidence="9">
    <location>
        <begin position="154"/>
        <end position="175"/>
    </location>
</feature>
<evidence type="ECO:0000256" key="9">
    <source>
        <dbReference type="SAM" id="MobiDB-lite"/>
    </source>
</evidence>
<keyword evidence="5" id="KW-0999">Mitochondrion inner membrane</keyword>
<evidence type="ECO:0000256" key="8">
    <source>
        <dbReference type="ARBA" id="ARBA00023136"/>
    </source>
</evidence>
<evidence type="ECO:0000256" key="2">
    <source>
        <dbReference type="ARBA" id="ARBA00008370"/>
    </source>
</evidence>
<dbReference type="PANTHER" id="PTHR17130">
    <property type="entry name" value="MITOCHONDRIAL OUTER MEMBRANE PROTEIN 25"/>
    <property type="match status" value="1"/>
</dbReference>
<feature type="region of interest" description="Disordered" evidence="9">
    <location>
        <begin position="147"/>
        <end position="175"/>
    </location>
</feature>
<dbReference type="PANTHER" id="PTHR17130:SF14">
    <property type="entry name" value="CYTOCHROME C OXIDASE ASSEMBLY PROTEIN COX16 HOMOLOG, MITOCHONDRIAL"/>
    <property type="match status" value="1"/>
</dbReference>
<dbReference type="GO" id="GO:0005743">
    <property type="term" value="C:mitochondrial inner membrane"/>
    <property type="evidence" value="ECO:0007669"/>
    <property type="project" value="UniProtKB-SubCell"/>
</dbReference>
<sequence>MPSAKTSNVKRLCSNSEVWKRGPDVLCPLCHCQRLPGQGGTSGYHNIKTLQAVPGEWVLVSVTAQHCNTVREPAAETCWAGRHSTLNSQQLYLIGGSFGLREFTQIRYDVHKLHGKIDPALKEKLKQNTVTLESEYEKLEKSNLDNWENIRGPRPWEDSRTVQKQRQEALRLKTE</sequence>
<gene>
    <name evidence="10" type="primary">LOC111930886</name>
</gene>
<evidence type="ECO:0000256" key="4">
    <source>
        <dbReference type="ARBA" id="ARBA00022692"/>
    </source>
</evidence>
<protein>
    <recommendedName>
        <fullName evidence="3">Cytochrome c oxidase assembly protein COX16 homolog, mitochondrial</fullName>
    </recommendedName>
</protein>
<keyword evidence="8" id="KW-0472">Membrane</keyword>
<reference evidence="10" key="2">
    <citation type="submission" date="2025-09" db="UniProtKB">
        <authorList>
            <consortium name="Ensembl"/>
        </authorList>
    </citation>
    <scope>IDENTIFICATION</scope>
</reference>
<keyword evidence="7" id="KW-0496">Mitochondrion</keyword>
<proteinExistence type="inferred from homology"/>
<dbReference type="Ensembl" id="ENSCCET00000014891.1">
    <property type="protein sequence ID" value="ENSCCEP00000009404.1"/>
    <property type="gene ID" value="ENSCCEG00000009539.1"/>
</dbReference>
<evidence type="ECO:0000313" key="11">
    <source>
        <dbReference type="Proteomes" id="UP000694410"/>
    </source>
</evidence>
<evidence type="ECO:0000313" key="10">
    <source>
        <dbReference type="Ensembl" id="ENSCCEP00000009404.1"/>
    </source>
</evidence>
<keyword evidence="11" id="KW-1185">Reference proteome</keyword>
<dbReference type="Proteomes" id="UP000694410">
    <property type="component" value="Unplaced"/>
</dbReference>